<proteinExistence type="inferred from homology"/>
<evidence type="ECO:0000259" key="5">
    <source>
        <dbReference type="PROSITE" id="PS50893"/>
    </source>
</evidence>
<keyword evidence="2" id="KW-0813">Transport</keyword>
<gene>
    <name evidence="6" type="ORF">IAD16_01900</name>
</gene>
<dbReference type="SUPFAM" id="SSF52540">
    <property type="entry name" value="P-loop containing nucleoside triphosphate hydrolases"/>
    <property type="match status" value="1"/>
</dbReference>
<organism evidence="6 7">
    <name type="scientific">Candidatus Fimisoma avicola</name>
    <dbReference type="NCBI Taxonomy" id="2840826"/>
    <lineage>
        <taxon>Bacteria</taxon>
        <taxon>Bacillati</taxon>
        <taxon>Bacillota</taxon>
        <taxon>Clostridia</taxon>
        <taxon>Eubacteriales</taxon>
        <taxon>Candidatus Fimisoma</taxon>
    </lineage>
</organism>
<protein>
    <submittedName>
        <fullName evidence="6">ATP-binding cassette domain-containing protein</fullName>
    </submittedName>
</protein>
<accession>A0A9D1I351</accession>
<comment type="similarity">
    <text evidence="1">Belongs to the ABC transporter superfamily.</text>
</comment>
<keyword evidence="3" id="KW-0547">Nucleotide-binding</keyword>
<dbReference type="GO" id="GO:0016887">
    <property type="term" value="F:ATP hydrolysis activity"/>
    <property type="evidence" value="ECO:0007669"/>
    <property type="project" value="InterPro"/>
</dbReference>
<keyword evidence="4 6" id="KW-0067">ATP-binding</keyword>
<dbReference type="InterPro" id="IPR003593">
    <property type="entry name" value="AAA+_ATPase"/>
</dbReference>
<dbReference type="EMBL" id="DVMO01000031">
    <property type="protein sequence ID" value="HIU27119.1"/>
    <property type="molecule type" value="Genomic_DNA"/>
</dbReference>
<dbReference type="Proteomes" id="UP000824091">
    <property type="component" value="Unassembled WGS sequence"/>
</dbReference>
<dbReference type="InterPro" id="IPR003439">
    <property type="entry name" value="ABC_transporter-like_ATP-bd"/>
</dbReference>
<evidence type="ECO:0000313" key="6">
    <source>
        <dbReference type="EMBL" id="HIU27119.1"/>
    </source>
</evidence>
<dbReference type="AlphaFoldDB" id="A0A9D1I351"/>
<dbReference type="Gene3D" id="3.40.50.300">
    <property type="entry name" value="P-loop containing nucleotide triphosphate hydrolases"/>
    <property type="match status" value="1"/>
</dbReference>
<evidence type="ECO:0000256" key="3">
    <source>
        <dbReference type="ARBA" id="ARBA00022741"/>
    </source>
</evidence>
<dbReference type="GO" id="GO:0005524">
    <property type="term" value="F:ATP binding"/>
    <property type="evidence" value="ECO:0007669"/>
    <property type="project" value="UniProtKB-KW"/>
</dbReference>
<name>A0A9D1I351_9FIRM</name>
<evidence type="ECO:0000256" key="4">
    <source>
        <dbReference type="ARBA" id="ARBA00022840"/>
    </source>
</evidence>
<reference evidence="6" key="2">
    <citation type="journal article" date="2021" name="PeerJ">
        <title>Extensive microbial diversity within the chicken gut microbiome revealed by metagenomics and culture.</title>
        <authorList>
            <person name="Gilroy R."/>
            <person name="Ravi A."/>
            <person name="Getino M."/>
            <person name="Pursley I."/>
            <person name="Horton D.L."/>
            <person name="Alikhan N.F."/>
            <person name="Baker D."/>
            <person name="Gharbi K."/>
            <person name="Hall N."/>
            <person name="Watson M."/>
            <person name="Adriaenssens E.M."/>
            <person name="Foster-Nyarko E."/>
            <person name="Jarju S."/>
            <person name="Secka A."/>
            <person name="Antonio M."/>
            <person name="Oren A."/>
            <person name="Chaudhuri R.R."/>
            <person name="La Ragione R."/>
            <person name="Hildebrand F."/>
            <person name="Pallen M.J."/>
        </authorList>
    </citation>
    <scope>NUCLEOTIDE SEQUENCE</scope>
    <source>
        <strain evidence="6">11300</strain>
    </source>
</reference>
<dbReference type="Pfam" id="PF00005">
    <property type="entry name" value="ABC_tran"/>
    <property type="match status" value="1"/>
</dbReference>
<evidence type="ECO:0000256" key="1">
    <source>
        <dbReference type="ARBA" id="ARBA00005417"/>
    </source>
</evidence>
<reference evidence="6" key="1">
    <citation type="submission" date="2020-10" db="EMBL/GenBank/DDBJ databases">
        <authorList>
            <person name="Gilroy R."/>
        </authorList>
    </citation>
    <scope>NUCLEOTIDE SEQUENCE</scope>
    <source>
        <strain evidence="6">11300</strain>
    </source>
</reference>
<dbReference type="InterPro" id="IPR050763">
    <property type="entry name" value="ABC_transporter_ATP-binding"/>
</dbReference>
<dbReference type="PROSITE" id="PS50893">
    <property type="entry name" value="ABC_TRANSPORTER_2"/>
    <property type="match status" value="1"/>
</dbReference>
<evidence type="ECO:0000256" key="2">
    <source>
        <dbReference type="ARBA" id="ARBA00022448"/>
    </source>
</evidence>
<dbReference type="InterPro" id="IPR025302">
    <property type="entry name" value="DrrA1/2-like_C"/>
</dbReference>
<dbReference type="PANTHER" id="PTHR42711">
    <property type="entry name" value="ABC TRANSPORTER ATP-BINDING PROTEIN"/>
    <property type="match status" value="1"/>
</dbReference>
<dbReference type="Pfam" id="PF13732">
    <property type="entry name" value="DrrA1-3_C"/>
    <property type="match status" value="1"/>
</dbReference>
<dbReference type="SMART" id="SM00382">
    <property type="entry name" value="AAA"/>
    <property type="match status" value="1"/>
</dbReference>
<comment type="caution">
    <text evidence="6">The sequence shown here is derived from an EMBL/GenBank/DDBJ whole genome shotgun (WGS) entry which is preliminary data.</text>
</comment>
<dbReference type="PANTHER" id="PTHR42711:SF5">
    <property type="entry name" value="ABC TRANSPORTER ATP-BINDING PROTEIN NATA"/>
    <property type="match status" value="1"/>
</dbReference>
<sequence>MSLVVKNLKKSYGDKVVVDDLSFEMPGPGVYALLGTNGAGKTTSIRMMLNMLTRDGGEVLWNGQPLTTDNCNVGYLAEERGLYPKYTLMDQLMYFASLRGVPKAEAKERIRYWAKRLEAEEYLYPQVSAAPALGDNKKFKKTPRKKAFKPKLADQLSKGNQQKIQFMIALISDPELIILDEPLSGLDPVNTDLFKGIIREQIAAGKYLIMSSHQMATVEEFCTDITIMNRSKPILQGNLNEIKKSYGRVNLHLKTEQEAADIIKDSGAVIVTEKEREYQIKVTGEEQANRLLRNLMNAGITVITFDLREPSLHEIFVEKVSEANKLAGITEEVAGGANE</sequence>
<dbReference type="InterPro" id="IPR027417">
    <property type="entry name" value="P-loop_NTPase"/>
</dbReference>
<evidence type="ECO:0000313" key="7">
    <source>
        <dbReference type="Proteomes" id="UP000824091"/>
    </source>
</evidence>
<feature type="domain" description="ABC transporter" evidence="5">
    <location>
        <begin position="3"/>
        <end position="255"/>
    </location>
</feature>